<dbReference type="InterPro" id="IPR009072">
    <property type="entry name" value="Histone-fold"/>
</dbReference>
<dbReference type="InterPro" id="IPR036427">
    <property type="entry name" value="Bromodomain-like_sf"/>
</dbReference>
<dbReference type="GO" id="GO:0005198">
    <property type="term" value="F:structural molecule activity"/>
    <property type="evidence" value="ECO:0007669"/>
    <property type="project" value="TreeGrafter"/>
</dbReference>
<gene>
    <name evidence="5" type="ORF">NP233_g8906</name>
</gene>
<dbReference type="SMART" id="SM00297">
    <property type="entry name" value="BROMO"/>
    <property type="match status" value="1"/>
</dbReference>
<dbReference type="Proteomes" id="UP001213000">
    <property type="component" value="Unassembled WGS sequence"/>
</dbReference>
<sequence>MKTSRKLTRQAPATRLVIAKIQAPNPATENNQLLGICTCLHPTPSEFQTTLFPRDRALRQSSEFRMNNLLRTLTSSTNKPPTDLRLLLNTVKEGRKQCSDNKVSDAFYDALEGLLVDLKAITLDNRDAEAFLKPVSKAEVPDYYDVISNPMDFQTMLKKVKQKQYKSKREFKDDLELIWSNCYTYNASENHPLRQCVKRLKAKADRLLKHITDRRERTDPLIPQELGAEFTGLLPTKINGVSRTHTRSPSFASTTRGVTPGLPAGGGGGGGRYAPPLSRQSTFNPNVPFPDSPAITRTPEGMVRRLKEFAFLDGEGQGQDDLMDVVPKEEEEENDIDGMVGDKRKLASPNDQLNNRPKKRARFVTPYPAPLSPSSGSDQASSTKDELSELWWAAAQSDALLANGVPPIPFGPASSEAKAPLRSSLPSLPSPSSSSTQSTSSLFPSSSSSSFPSIPKPKLKPKRRKSQSSPTPNETPPTHIDNPKALLNLMNGNIKTMRRIRHTHGKFAALNATSVANEDVDDPVGGGAGAGLVSAAGGAGAGGPIAGPSSLSASSPDAAPGYASGEALNAAADDEILNEKVDERPWVMLQHLKPKAKGKGKKGKERERIARAGGVEIGEKNAWSCLQWTNRKILEHVGFQGTSQVSLDVMSGVMAEYISNVGRTIKFMSDKYAGTMTPEEIILHTLFESGNSKVQDLERYIRDDVERYSSRLNELEKKIVGAYRETTAGETLEDEGLFMEEDEEETAL</sequence>
<feature type="domain" description="Bromo" evidence="4">
    <location>
        <begin position="123"/>
        <end position="193"/>
    </location>
</feature>
<reference evidence="5" key="1">
    <citation type="submission" date="2022-07" db="EMBL/GenBank/DDBJ databases">
        <title>Genome Sequence of Leucocoprinus birnbaumii.</title>
        <authorList>
            <person name="Buettner E."/>
        </authorList>
    </citation>
    <scope>NUCLEOTIDE SEQUENCE</scope>
    <source>
        <strain evidence="5">VT141</strain>
    </source>
</reference>
<feature type="region of interest" description="Disordered" evidence="3">
    <location>
        <begin position="328"/>
        <end position="383"/>
    </location>
</feature>
<evidence type="ECO:0000256" key="3">
    <source>
        <dbReference type="SAM" id="MobiDB-lite"/>
    </source>
</evidence>
<feature type="compositionally biased region" description="Low complexity" evidence="3">
    <location>
        <begin position="420"/>
        <end position="453"/>
    </location>
</feature>
<proteinExistence type="predicted"/>
<dbReference type="GO" id="GO:0000124">
    <property type="term" value="C:SAGA complex"/>
    <property type="evidence" value="ECO:0007669"/>
    <property type="project" value="InterPro"/>
</dbReference>
<dbReference type="PANTHER" id="PTHR47343">
    <property type="entry name" value="TRANSCRIPTIONAL ACTIVATOR SPT7"/>
    <property type="match status" value="1"/>
</dbReference>
<feature type="region of interest" description="Disordered" evidence="3">
    <location>
        <begin position="413"/>
        <end position="485"/>
    </location>
</feature>
<dbReference type="InterPro" id="IPR001487">
    <property type="entry name" value="Bromodomain"/>
</dbReference>
<dbReference type="CDD" id="cd22927">
    <property type="entry name" value="HFD_SPT7"/>
    <property type="match status" value="1"/>
</dbReference>
<accession>A0AAD5YMQ2</accession>
<evidence type="ECO:0000256" key="1">
    <source>
        <dbReference type="ARBA" id="ARBA00023117"/>
    </source>
</evidence>
<dbReference type="Gene3D" id="1.20.920.10">
    <property type="entry name" value="Bromodomain-like"/>
    <property type="match status" value="1"/>
</dbReference>
<feature type="compositionally biased region" description="Polar residues" evidence="3">
    <location>
        <begin position="239"/>
        <end position="257"/>
    </location>
</feature>
<dbReference type="InterPro" id="IPR018359">
    <property type="entry name" value="Bromodomain_CS"/>
</dbReference>
<dbReference type="GO" id="GO:0046695">
    <property type="term" value="C:SLIK (SAGA-like) complex"/>
    <property type="evidence" value="ECO:0007669"/>
    <property type="project" value="InterPro"/>
</dbReference>
<dbReference type="PANTHER" id="PTHR47343:SF1">
    <property type="entry name" value="TRANSCRIPTIONAL ACTIVATOR SPT7"/>
    <property type="match status" value="1"/>
</dbReference>
<protein>
    <recommendedName>
        <fullName evidence="4">Bromo domain-containing protein</fullName>
    </recommendedName>
</protein>
<dbReference type="GO" id="GO:0006357">
    <property type="term" value="P:regulation of transcription by RNA polymerase II"/>
    <property type="evidence" value="ECO:0007669"/>
    <property type="project" value="TreeGrafter"/>
</dbReference>
<keyword evidence="1 2" id="KW-0103">Bromodomain</keyword>
<keyword evidence="6" id="KW-1185">Reference proteome</keyword>
<dbReference type="PROSITE" id="PS00633">
    <property type="entry name" value="BROMODOMAIN_1"/>
    <property type="match status" value="1"/>
</dbReference>
<dbReference type="PROSITE" id="PS50014">
    <property type="entry name" value="BROMODOMAIN_2"/>
    <property type="match status" value="1"/>
</dbReference>
<feature type="region of interest" description="Disordered" evidence="3">
    <location>
        <begin position="239"/>
        <end position="298"/>
    </location>
</feature>
<dbReference type="PRINTS" id="PR00503">
    <property type="entry name" value="BROMODOMAIN"/>
</dbReference>
<evidence type="ECO:0000313" key="5">
    <source>
        <dbReference type="EMBL" id="KAJ3563494.1"/>
    </source>
</evidence>
<dbReference type="InterPro" id="IPR037782">
    <property type="entry name" value="Spt7"/>
</dbReference>
<evidence type="ECO:0000256" key="2">
    <source>
        <dbReference type="PROSITE-ProRule" id="PRU00035"/>
    </source>
</evidence>
<dbReference type="Pfam" id="PF00439">
    <property type="entry name" value="Bromodomain"/>
    <property type="match status" value="1"/>
</dbReference>
<evidence type="ECO:0000313" key="6">
    <source>
        <dbReference type="Proteomes" id="UP001213000"/>
    </source>
</evidence>
<dbReference type="Gene3D" id="1.10.20.10">
    <property type="entry name" value="Histone, subunit A"/>
    <property type="match status" value="1"/>
</dbReference>
<dbReference type="GO" id="GO:0006325">
    <property type="term" value="P:chromatin organization"/>
    <property type="evidence" value="ECO:0007669"/>
    <property type="project" value="UniProtKB-ARBA"/>
</dbReference>
<dbReference type="SUPFAM" id="SSF47370">
    <property type="entry name" value="Bromodomain"/>
    <property type="match status" value="1"/>
</dbReference>
<feature type="compositionally biased region" description="Basic residues" evidence="3">
    <location>
        <begin position="457"/>
        <end position="466"/>
    </location>
</feature>
<comment type="caution">
    <text evidence="5">The sequence shown here is derived from an EMBL/GenBank/DDBJ whole genome shotgun (WGS) entry which is preliminary data.</text>
</comment>
<feature type="compositionally biased region" description="Gly residues" evidence="3">
    <location>
        <begin position="263"/>
        <end position="272"/>
    </location>
</feature>
<dbReference type="EMBL" id="JANIEX010000753">
    <property type="protein sequence ID" value="KAJ3563494.1"/>
    <property type="molecule type" value="Genomic_DNA"/>
</dbReference>
<organism evidence="5 6">
    <name type="scientific">Leucocoprinus birnbaumii</name>
    <dbReference type="NCBI Taxonomy" id="56174"/>
    <lineage>
        <taxon>Eukaryota</taxon>
        <taxon>Fungi</taxon>
        <taxon>Dikarya</taxon>
        <taxon>Basidiomycota</taxon>
        <taxon>Agaricomycotina</taxon>
        <taxon>Agaricomycetes</taxon>
        <taxon>Agaricomycetidae</taxon>
        <taxon>Agaricales</taxon>
        <taxon>Agaricineae</taxon>
        <taxon>Agaricaceae</taxon>
        <taxon>Leucocoprinus</taxon>
    </lineage>
</organism>
<evidence type="ECO:0000259" key="4">
    <source>
        <dbReference type="PROSITE" id="PS50014"/>
    </source>
</evidence>
<name>A0AAD5YMQ2_9AGAR</name>
<dbReference type="AlphaFoldDB" id="A0AAD5YMQ2"/>
<dbReference type="GO" id="GO:0046982">
    <property type="term" value="F:protein heterodimerization activity"/>
    <property type="evidence" value="ECO:0007669"/>
    <property type="project" value="InterPro"/>
</dbReference>
<feature type="compositionally biased region" description="Polar residues" evidence="3">
    <location>
        <begin position="372"/>
        <end position="382"/>
    </location>
</feature>